<sequence length="714" mass="75082">MSARLLSTSALALICATPAIAQDAHFNRIASFPVAQNLPGAEETSSEIIAATEDGMTLVYTDSPAGAVGFIDITDPATPAPLGALTLEGEPTSVAIAGASAFVAVNRSADYVETAGALLTLDVATRSVTESCDLGGQPDSIAIAPDQSFLAVAIENERDEDLNEGALPQMPAGFVAILPMTEGAIDCAGMIRADVTGLADIASDDPEPEFVAINAEGEIALTLQENNHIVILDRAGTVLSHFSAGEATAEGVDTARDGQLVFDQTVTRLREPDAITWLDADHVAIANEGDWNGGSRTWSIFAQDGTLVHDSGASLEHAIVEIGHYPEGRSGKKGTELESIVAATFDGTPMLFVGSERGSVIGVYDATDPSAPVLRQLLPSGIGPEGLLPIPSRGLFVTANETDLGADGAARSHVIIYEWQDAPAAYPQLTSAGMEALTGWGAISGLVAGEDGMLYAVNDSAYGAQPTIFVIDPSQQPARIIRAIRVARDGAPAAQMDMEGITLDGQGGFWIANEGRTDRDIPHALYHVDASGAITEEVTLPEALLSQERRFGFEGVTMVDGTLWMAVQREWADDPEGMVKLVAYTPATGEWGAVHYPLAAHERGWVGLSEITAHDGYLYLVERDNQLGDLASVKQITRVALADLQPAPLGGDLPVVTPEVVIDLLPYLTATGGYVLDKVESLAITQDGTMWIATDNDGVDDHSGETMFFSLPPM</sequence>
<dbReference type="InterPro" id="IPR027372">
    <property type="entry name" value="Phytase-like_dom"/>
</dbReference>
<evidence type="ECO:0000259" key="2">
    <source>
        <dbReference type="Pfam" id="PF13449"/>
    </source>
</evidence>
<evidence type="ECO:0000313" key="3">
    <source>
        <dbReference type="EMBL" id="PWE30361.1"/>
    </source>
</evidence>
<reference evidence="3 4" key="1">
    <citation type="submission" date="2018-05" db="EMBL/GenBank/DDBJ databases">
        <title>Pararhodobacter marina sp. nov., isolated from deep-sea water of the Indian Ocean.</title>
        <authorList>
            <person name="Lai Q.Sr."/>
            <person name="Liu X."/>
            <person name="Shao Z."/>
        </authorList>
    </citation>
    <scope>NUCLEOTIDE SEQUENCE [LARGE SCALE GENOMIC DNA]</scope>
    <source>
        <strain evidence="3 4">CIC4N-9</strain>
    </source>
</reference>
<name>A0A2U2CEU5_9RHOB</name>
<dbReference type="RefSeq" id="WP_109532505.1">
    <property type="nucleotide sequence ID" value="NZ_QEYD01000003.1"/>
</dbReference>
<evidence type="ECO:0000313" key="4">
    <source>
        <dbReference type="Proteomes" id="UP000244940"/>
    </source>
</evidence>
<accession>A0A2U2CEU5</accession>
<dbReference type="Gene3D" id="2.130.10.10">
    <property type="entry name" value="YVTN repeat-like/Quinoprotein amine dehydrogenase"/>
    <property type="match status" value="2"/>
</dbReference>
<dbReference type="InterPro" id="IPR015943">
    <property type="entry name" value="WD40/YVTN_repeat-like_dom_sf"/>
</dbReference>
<gene>
    <name evidence="3" type="ORF">C4N9_06670</name>
</gene>
<proteinExistence type="predicted"/>
<organism evidence="3 4">
    <name type="scientific">Pararhodobacter marinus</name>
    <dbReference type="NCBI Taxonomy" id="2184063"/>
    <lineage>
        <taxon>Bacteria</taxon>
        <taxon>Pseudomonadati</taxon>
        <taxon>Pseudomonadota</taxon>
        <taxon>Alphaproteobacteria</taxon>
        <taxon>Rhodobacterales</taxon>
        <taxon>Paracoccaceae</taxon>
        <taxon>Pararhodobacter</taxon>
    </lineage>
</organism>
<comment type="caution">
    <text evidence="3">The sequence shown here is derived from an EMBL/GenBank/DDBJ whole genome shotgun (WGS) entry which is preliminary data.</text>
</comment>
<dbReference type="EMBL" id="QEYD01000003">
    <property type="protein sequence ID" value="PWE30361.1"/>
    <property type="molecule type" value="Genomic_DNA"/>
</dbReference>
<feature type="chain" id="PRO_5015458523" evidence="1">
    <location>
        <begin position="22"/>
        <end position="714"/>
    </location>
</feature>
<dbReference type="InterPro" id="IPR052956">
    <property type="entry name" value="Mesenchyme-surface_protein"/>
</dbReference>
<dbReference type="PANTHER" id="PTHR46928">
    <property type="entry name" value="MESENCHYME-SPECIFIC CELL SURFACE GLYCOPROTEIN"/>
    <property type="match status" value="1"/>
</dbReference>
<feature type="domain" description="Phytase-like" evidence="2">
    <location>
        <begin position="438"/>
        <end position="697"/>
    </location>
</feature>
<dbReference type="SUPFAM" id="SSF63829">
    <property type="entry name" value="Calcium-dependent phosphotriesterase"/>
    <property type="match status" value="1"/>
</dbReference>
<dbReference type="AlphaFoldDB" id="A0A2U2CEU5"/>
<dbReference type="PANTHER" id="PTHR46928:SF1">
    <property type="entry name" value="MESENCHYME-SPECIFIC CELL SURFACE GLYCOPROTEIN"/>
    <property type="match status" value="1"/>
</dbReference>
<dbReference type="Proteomes" id="UP000244940">
    <property type="component" value="Unassembled WGS sequence"/>
</dbReference>
<keyword evidence="1" id="KW-0732">Signal</keyword>
<dbReference type="OrthoDB" id="9803927at2"/>
<evidence type="ECO:0000256" key="1">
    <source>
        <dbReference type="SAM" id="SignalP"/>
    </source>
</evidence>
<dbReference type="Pfam" id="PF13449">
    <property type="entry name" value="Phytase-like"/>
    <property type="match status" value="1"/>
</dbReference>
<keyword evidence="4" id="KW-1185">Reference proteome</keyword>
<dbReference type="SUPFAM" id="SSF75011">
    <property type="entry name" value="3-carboxy-cis,cis-mucoante lactonizing enzyme"/>
    <property type="match status" value="1"/>
</dbReference>
<feature type="signal peptide" evidence="1">
    <location>
        <begin position="1"/>
        <end position="21"/>
    </location>
</feature>
<dbReference type="GeneID" id="94364566"/>
<protein>
    <submittedName>
        <fullName evidence="3">Alkaline phosphatase</fullName>
    </submittedName>
</protein>